<gene>
    <name evidence="1" type="ORF">EZS27_033706</name>
</gene>
<dbReference type="AlphaFoldDB" id="A0A5J4Q2B2"/>
<dbReference type="EMBL" id="SNRY01005077">
    <property type="protein sequence ID" value="KAA6315905.1"/>
    <property type="molecule type" value="Genomic_DNA"/>
</dbReference>
<proteinExistence type="predicted"/>
<accession>A0A5J4Q2B2</accession>
<comment type="caution">
    <text evidence="1">The sequence shown here is derived from an EMBL/GenBank/DDBJ whole genome shotgun (WGS) entry which is preliminary data.</text>
</comment>
<protein>
    <submittedName>
        <fullName evidence="1">Uncharacterized protein</fullName>
    </submittedName>
</protein>
<evidence type="ECO:0000313" key="1">
    <source>
        <dbReference type="EMBL" id="KAA6315905.1"/>
    </source>
</evidence>
<reference evidence="1" key="1">
    <citation type="submission" date="2019-03" db="EMBL/GenBank/DDBJ databases">
        <title>Single cell metagenomics reveals metabolic interactions within the superorganism composed of flagellate Streblomastix strix and complex community of Bacteroidetes bacteria on its surface.</title>
        <authorList>
            <person name="Treitli S.C."/>
            <person name="Kolisko M."/>
            <person name="Husnik F."/>
            <person name="Keeling P."/>
            <person name="Hampl V."/>
        </authorList>
    </citation>
    <scope>NUCLEOTIDE SEQUENCE</scope>
    <source>
        <strain evidence="1">STM</strain>
    </source>
</reference>
<name>A0A5J4Q2B2_9ZZZZ</name>
<sequence length="75" mass="8827">MKDVIVLAIIEMLNNAKFGEDNMITIKSNQIHLATTINFFLVNHLFFYLQLEGYEIITMEKDFIKVLKKQETITF</sequence>
<organism evidence="1">
    <name type="scientific">termite gut metagenome</name>
    <dbReference type="NCBI Taxonomy" id="433724"/>
    <lineage>
        <taxon>unclassified sequences</taxon>
        <taxon>metagenomes</taxon>
        <taxon>organismal metagenomes</taxon>
    </lineage>
</organism>